<proteinExistence type="predicted"/>
<gene>
    <name evidence="2" type="ORF">SAMN03080618_02503</name>
</gene>
<reference evidence="3" key="1">
    <citation type="submission" date="2016-10" db="EMBL/GenBank/DDBJ databases">
        <authorList>
            <person name="Varghese N."/>
            <person name="Submissions S."/>
        </authorList>
    </citation>
    <scope>NUCLEOTIDE SEQUENCE [LARGE SCALE GENOMIC DNA]</scope>
    <source>
        <strain evidence="3">DSM 21857</strain>
    </source>
</reference>
<evidence type="ECO:0008006" key="4">
    <source>
        <dbReference type="Google" id="ProtNLM"/>
    </source>
</evidence>
<dbReference type="STRING" id="1121003.SAMN03080618_02503"/>
<keyword evidence="3" id="KW-1185">Reference proteome</keyword>
<evidence type="ECO:0000256" key="1">
    <source>
        <dbReference type="SAM" id="SignalP"/>
    </source>
</evidence>
<protein>
    <recommendedName>
        <fullName evidence="4">DUF4431 domain-containing protein</fullName>
    </recommendedName>
</protein>
<feature type="chain" id="PRO_5017441011" description="DUF4431 domain-containing protein" evidence="1">
    <location>
        <begin position="25"/>
        <end position="128"/>
    </location>
</feature>
<name>A0A1I3Q367_9HYPH</name>
<organism evidence="2 3">
    <name type="scientific">Aquamicrobium aerolatum DSM 21857</name>
    <dbReference type="NCBI Taxonomy" id="1121003"/>
    <lineage>
        <taxon>Bacteria</taxon>
        <taxon>Pseudomonadati</taxon>
        <taxon>Pseudomonadota</taxon>
        <taxon>Alphaproteobacteria</taxon>
        <taxon>Hyphomicrobiales</taxon>
        <taxon>Phyllobacteriaceae</taxon>
        <taxon>Aerobium</taxon>
    </lineage>
</organism>
<evidence type="ECO:0000313" key="2">
    <source>
        <dbReference type="EMBL" id="SFJ28052.1"/>
    </source>
</evidence>
<evidence type="ECO:0000313" key="3">
    <source>
        <dbReference type="Proteomes" id="UP000242763"/>
    </source>
</evidence>
<keyword evidence="1" id="KW-0732">Signal</keyword>
<feature type="signal peptide" evidence="1">
    <location>
        <begin position="1"/>
        <end position="24"/>
    </location>
</feature>
<dbReference type="Proteomes" id="UP000242763">
    <property type="component" value="Unassembled WGS sequence"/>
</dbReference>
<accession>A0A1I3Q367</accession>
<dbReference type="EMBL" id="FORF01000014">
    <property type="protein sequence ID" value="SFJ28052.1"/>
    <property type="molecule type" value="Genomic_DNA"/>
</dbReference>
<sequence length="128" mass="13953">MLGDGWIPRCLTVALALCATPAFAICQSADAPISGRLVQIEARHPTGEPIKGWALLASDVCISMETMDGEIADMEPRIVHLVFADGKQPRNLWKLAEDEVAARGTLMESHTVWHLGEILMFDAEIAID</sequence>
<dbReference type="AlphaFoldDB" id="A0A1I3Q367"/>
<dbReference type="RefSeq" id="WP_091522838.1">
    <property type="nucleotide sequence ID" value="NZ_FORF01000014.1"/>
</dbReference>